<evidence type="ECO:0000256" key="4">
    <source>
        <dbReference type="ARBA" id="ARBA00023128"/>
    </source>
</evidence>
<dbReference type="GO" id="GO:0003725">
    <property type="term" value="F:double-stranded RNA binding"/>
    <property type="evidence" value="ECO:0007669"/>
    <property type="project" value="InterPro"/>
</dbReference>
<dbReference type="EMBL" id="CAJVRL010000083">
    <property type="protein sequence ID" value="CAG8958474.1"/>
    <property type="molecule type" value="Genomic_DNA"/>
</dbReference>
<comment type="caution">
    <text evidence="10">The sequence shown here is derived from an EMBL/GenBank/DDBJ whole genome shotgun (WGS) entry which is preliminary data.</text>
</comment>
<comment type="subcellular location">
    <subcellularLocation>
        <location evidence="1">Mitochondrion</location>
    </subcellularLocation>
</comment>
<dbReference type="SUPFAM" id="SSF69065">
    <property type="entry name" value="RNase III domain-like"/>
    <property type="match status" value="1"/>
</dbReference>
<dbReference type="GO" id="GO:0006396">
    <property type="term" value="P:RNA processing"/>
    <property type="evidence" value="ECO:0007669"/>
    <property type="project" value="InterPro"/>
</dbReference>
<dbReference type="Gene3D" id="1.10.1520.10">
    <property type="entry name" value="Ribonuclease III domain"/>
    <property type="match status" value="1"/>
</dbReference>
<evidence type="ECO:0000256" key="3">
    <source>
        <dbReference type="ARBA" id="ARBA00022980"/>
    </source>
</evidence>
<evidence type="ECO:0000259" key="9">
    <source>
        <dbReference type="PROSITE" id="PS50142"/>
    </source>
</evidence>
<keyword evidence="11" id="KW-1185">Reference proteome</keyword>
<dbReference type="GO" id="GO:0004525">
    <property type="term" value="F:ribonuclease III activity"/>
    <property type="evidence" value="ECO:0007669"/>
    <property type="project" value="InterPro"/>
</dbReference>
<keyword evidence="5" id="KW-0687">Ribonucleoprotein</keyword>
<reference evidence="10" key="1">
    <citation type="submission" date="2021-07" db="EMBL/GenBank/DDBJ databases">
        <authorList>
            <person name="Durling M."/>
        </authorList>
    </citation>
    <scope>NUCLEOTIDE SEQUENCE</scope>
</reference>
<dbReference type="Pfam" id="PF22892">
    <property type="entry name" value="DSRM_MRPL44"/>
    <property type="match status" value="1"/>
</dbReference>
<feature type="region of interest" description="Disordered" evidence="8">
    <location>
        <begin position="71"/>
        <end position="92"/>
    </location>
</feature>
<gene>
    <name evidence="10" type="ORF">HYFRA_00009788</name>
</gene>
<comment type="similarity">
    <text evidence="6">Belongs to the ribonuclease III family. Mitochondrion-specific ribosomal protein mL44 subfamily.</text>
</comment>
<dbReference type="PANTHER" id="PTHR11207:SF32">
    <property type="entry name" value="LARGE RIBOSOMAL SUBUNIT PROTEIN ML44"/>
    <property type="match status" value="1"/>
</dbReference>
<organism evidence="10 11">
    <name type="scientific">Hymenoscyphus fraxineus</name>
    <dbReference type="NCBI Taxonomy" id="746836"/>
    <lineage>
        <taxon>Eukaryota</taxon>
        <taxon>Fungi</taxon>
        <taxon>Dikarya</taxon>
        <taxon>Ascomycota</taxon>
        <taxon>Pezizomycotina</taxon>
        <taxon>Leotiomycetes</taxon>
        <taxon>Helotiales</taxon>
        <taxon>Helotiaceae</taxon>
        <taxon>Hymenoscyphus</taxon>
    </lineage>
</organism>
<keyword evidence="4" id="KW-0496">Mitochondrion</keyword>
<evidence type="ECO:0000256" key="7">
    <source>
        <dbReference type="ARBA" id="ARBA00035187"/>
    </source>
</evidence>
<evidence type="ECO:0000256" key="5">
    <source>
        <dbReference type="ARBA" id="ARBA00023274"/>
    </source>
</evidence>
<evidence type="ECO:0000256" key="8">
    <source>
        <dbReference type="SAM" id="MobiDB-lite"/>
    </source>
</evidence>
<sequence>MKRLRPERWSGQLLSAPRRTTSRGVSRCLRQQQCLARSLPRPFSSSATHFTAASKHEEIEYEDGEIETIEEDVKSPSKSPTPTFIPPHPNKTSSKLGALHARLRLPPLLPRETLARTLIDPSANSKSDCNNATLAQLGGSIIAFHVSEWLLVTYPRLPMTVLFAASYAYSGPKTLQLIGKEWGVETAAAPGNEVDPGFLQFNKLAPGTELAGGGPTDRHAATRRDKAYFRRGVSSRVVYDDEFGDIIPKKDNRNASVPTEEAYASFVKAVVGAIQLHVGREEAKAFVKDHILSRHLAINSLFQFQEPVRELSRLCAREGFEHPIARILSETGRLSRHPVFVVGIFSGKDKLGEGSGASLLEARTRAAVATLKSWYLYSPGQDARVPSDMEDETKKHEPWEPVHIDMGEVIH</sequence>
<dbReference type="Gene3D" id="3.30.160.20">
    <property type="match status" value="1"/>
</dbReference>
<dbReference type="SUPFAM" id="SSF54768">
    <property type="entry name" value="dsRNA-binding domain-like"/>
    <property type="match status" value="1"/>
</dbReference>
<dbReference type="SMART" id="SM00358">
    <property type="entry name" value="DSRM"/>
    <property type="match status" value="1"/>
</dbReference>
<dbReference type="PANTHER" id="PTHR11207">
    <property type="entry name" value="RIBONUCLEASE III"/>
    <property type="match status" value="1"/>
</dbReference>
<evidence type="ECO:0000256" key="1">
    <source>
        <dbReference type="ARBA" id="ARBA00004173"/>
    </source>
</evidence>
<evidence type="ECO:0000256" key="6">
    <source>
        <dbReference type="ARBA" id="ARBA00024034"/>
    </source>
</evidence>
<dbReference type="GO" id="GO:0005739">
    <property type="term" value="C:mitochondrion"/>
    <property type="evidence" value="ECO:0007669"/>
    <property type="project" value="TreeGrafter"/>
</dbReference>
<evidence type="ECO:0000256" key="2">
    <source>
        <dbReference type="ARBA" id="ARBA00022884"/>
    </source>
</evidence>
<evidence type="ECO:0000313" key="10">
    <source>
        <dbReference type="EMBL" id="CAG8958474.1"/>
    </source>
</evidence>
<name>A0A9N9PLJ6_9HELO</name>
<evidence type="ECO:0000313" key="11">
    <source>
        <dbReference type="Proteomes" id="UP000696280"/>
    </source>
</evidence>
<dbReference type="OrthoDB" id="67027at2759"/>
<dbReference type="SMART" id="SM00535">
    <property type="entry name" value="RIBOc"/>
    <property type="match status" value="1"/>
</dbReference>
<dbReference type="InterPro" id="IPR036389">
    <property type="entry name" value="RNase_III_sf"/>
</dbReference>
<keyword evidence="2" id="KW-0694">RNA-binding</keyword>
<dbReference type="Proteomes" id="UP000696280">
    <property type="component" value="Unassembled WGS sequence"/>
</dbReference>
<dbReference type="InterPro" id="IPR000999">
    <property type="entry name" value="RNase_III_dom"/>
</dbReference>
<keyword evidence="3" id="KW-0689">Ribosomal protein</keyword>
<dbReference type="AlphaFoldDB" id="A0A9N9PLJ6"/>
<feature type="region of interest" description="Disordered" evidence="8">
    <location>
        <begin position="1"/>
        <end position="24"/>
    </location>
</feature>
<feature type="domain" description="RNase III" evidence="9">
    <location>
        <begin position="96"/>
        <end position="279"/>
    </location>
</feature>
<dbReference type="InterPro" id="IPR014720">
    <property type="entry name" value="dsRBD_dom"/>
</dbReference>
<dbReference type="InterPro" id="IPR044443">
    <property type="entry name" value="Ribosomal_mL44_DSRM_fung"/>
</dbReference>
<dbReference type="CDD" id="cd19873">
    <property type="entry name" value="DSRM_MRPL3_like"/>
    <property type="match status" value="1"/>
</dbReference>
<dbReference type="GO" id="GO:0003735">
    <property type="term" value="F:structural constituent of ribosome"/>
    <property type="evidence" value="ECO:0007669"/>
    <property type="project" value="TreeGrafter"/>
</dbReference>
<dbReference type="InterPro" id="IPR044444">
    <property type="entry name" value="Ribosomal_mL44_DSRM_metazoa"/>
</dbReference>
<protein>
    <recommendedName>
        <fullName evidence="7">Large ribosomal subunit protein mL44</fullName>
    </recommendedName>
</protein>
<accession>A0A9N9PLJ6</accession>
<dbReference type="PROSITE" id="PS50142">
    <property type="entry name" value="RNASE_3_2"/>
    <property type="match status" value="1"/>
</dbReference>
<proteinExistence type="inferred from homology"/>
<dbReference type="FunFam" id="3.30.160.20:FF:000043">
    <property type="entry name" value="60S ribosomal protein L3"/>
    <property type="match status" value="1"/>
</dbReference>